<keyword evidence="3" id="KW-0614">Plasmid</keyword>
<dbReference type="GO" id="GO:0016989">
    <property type="term" value="F:sigma factor antagonist activity"/>
    <property type="evidence" value="ECO:0007669"/>
    <property type="project" value="TreeGrafter"/>
</dbReference>
<dbReference type="PIRSF" id="PIRSF018266">
    <property type="entry name" value="FecR"/>
    <property type="match status" value="1"/>
</dbReference>
<evidence type="ECO:0000313" key="4">
    <source>
        <dbReference type="Proteomes" id="UP001055460"/>
    </source>
</evidence>
<geneLocation type="plasmid" evidence="3 4">
    <name>pB</name>
</geneLocation>
<gene>
    <name evidence="3" type="ORF">NE863_30720</name>
</gene>
<accession>A0A9Q9DE21</accession>
<proteinExistence type="predicted"/>
<dbReference type="EMBL" id="CP098809">
    <property type="protein sequence ID" value="USJ28224.1"/>
    <property type="molecule type" value="Genomic_DNA"/>
</dbReference>
<dbReference type="InterPro" id="IPR006860">
    <property type="entry name" value="FecR"/>
</dbReference>
<dbReference type="RefSeq" id="WP_252161405.1">
    <property type="nucleotide sequence ID" value="NZ_CP098809.1"/>
</dbReference>
<dbReference type="InterPro" id="IPR032623">
    <property type="entry name" value="FecR_N"/>
</dbReference>
<dbReference type="PANTHER" id="PTHR30273:SF2">
    <property type="entry name" value="PROTEIN FECR"/>
    <property type="match status" value="1"/>
</dbReference>
<feature type="domain" description="FecR N-terminal" evidence="2">
    <location>
        <begin position="17"/>
        <end position="59"/>
    </location>
</feature>
<dbReference type="Pfam" id="PF04773">
    <property type="entry name" value="FecR"/>
    <property type="match status" value="1"/>
</dbReference>
<evidence type="ECO:0000259" key="1">
    <source>
        <dbReference type="Pfam" id="PF04773"/>
    </source>
</evidence>
<dbReference type="PANTHER" id="PTHR30273">
    <property type="entry name" value="PERIPLASMIC SIGNAL SENSOR AND SIGMA FACTOR ACTIVATOR FECR-RELATED"/>
    <property type="match status" value="1"/>
</dbReference>
<dbReference type="Proteomes" id="UP001055460">
    <property type="component" value="Plasmid pB"/>
</dbReference>
<dbReference type="Pfam" id="PF16220">
    <property type="entry name" value="DUF4880"/>
    <property type="match status" value="1"/>
</dbReference>
<name>A0A9Q9DE21_ENSAD</name>
<dbReference type="Gene3D" id="2.60.120.1440">
    <property type="match status" value="1"/>
</dbReference>
<evidence type="ECO:0000313" key="3">
    <source>
        <dbReference type="EMBL" id="USJ28224.1"/>
    </source>
</evidence>
<reference evidence="3" key="1">
    <citation type="submission" date="2022-06" db="EMBL/GenBank/DDBJ databases">
        <title>Physiological and biochemical characterization and genomic elucidation of a strain of the genus Ensifer adhaerens M8 that combines arsenic oxidation and chromium reduction.</title>
        <authorList>
            <person name="Li X."/>
            <person name="Yu c."/>
        </authorList>
    </citation>
    <scope>NUCLEOTIDE SEQUENCE</scope>
    <source>
        <strain evidence="3">M8</strain>
        <plasmid evidence="3">pB</plasmid>
    </source>
</reference>
<dbReference type="InterPro" id="IPR012373">
    <property type="entry name" value="Ferrdict_sens_TM"/>
</dbReference>
<feature type="domain" description="FecR protein" evidence="1">
    <location>
        <begin position="116"/>
        <end position="204"/>
    </location>
</feature>
<evidence type="ECO:0000259" key="2">
    <source>
        <dbReference type="Pfam" id="PF16220"/>
    </source>
</evidence>
<sequence>MKPASATTRCPARDISDAALAWVVRLHSGEATSEDQRAYDAWRGQSAEHETAAVEAEALWDDAAHLRRDRRTGLVYPGRDTALLSRRRLLTGAVGIAVLGGGLAASRPWLRILGSDYATTTAETRSIDLPDGSRVVLNARTAMDVDFDERARRVVLKEGQAFFDVAADARPFQVASGETIVKALGTAFDVDANAADGSLGIAVTRHSVRVSPMAGGDLMGVTIAEGERVSVGGDGAIGNPVVQDPAIALAWQSGMYVAENRRLGDVVAALSRYHGGWIVFSHDRLKSTLVSAVLDLRTPDASLSALASGLPIRVTRMTRFVTLISAV</sequence>
<organism evidence="3 4">
    <name type="scientific">Ensifer adhaerens</name>
    <name type="common">Sinorhizobium morelense</name>
    <dbReference type="NCBI Taxonomy" id="106592"/>
    <lineage>
        <taxon>Bacteria</taxon>
        <taxon>Pseudomonadati</taxon>
        <taxon>Pseudomonadota</taxon>
        <taxon>Alphaproteobacteria</taxon>
        <taxon>Hyphomicrobiales</taxon>
        <taxon>Rhizobiaceae</taxon>
        <taxon>Sinorhizobium/Ensifer group</taxon>
        <taxon>Ensifer</taxon>
    </lineage>
</organism>
<dbReference type="AlphaFoldDB" id="A0A9Q9DE21"/>
<protein>
    <submittedName>
        <fullName evidence="3">FecR domain-containing protein</fullName>
    </submittedName>
</protein>